<evidence type="ECO:0000256" key="7">
    <source>
        <dbReference type="ARBA" id="ARBA00022989"/>
    </source>
</evidence>
<evidence type="ECO:0000259" key="11">
    <source>
        <dbReference type="Pfam" id="PF13649"/>
    </source>
</evidence>
<proteinExistence type="inferred from homology"/>
<dbReference type="RefSeq" id="XP_022462886.1">
    <property type="nucleotide sequence ID" value="XM_022611481.1"/>
</dbReference>
<keyword evidence="4" id="KW-0808">Transferase</keyword>
<dbReference type="AlphaFoldDB" id="J7R1F4"/>
<accession>J7R1F4</accession>
<dbReference type="EMBL" id="HE978315">
    <property type="protein sequence ID" value="CCK68640.1"/>
    <property type="molecule type" value="Genomic_DNA"/>
</dbReference>
<dbReference type="GO" id="GO:0005743">
    <property type="term" value="C:mitochondrial inner membrane"/>
    <property type="evidence" value="ECO:0007669"/>
    <property type="project" value="UniProtKB-SubCell"/>
</dbReference>
<dbReference type="Pfam" id="PF13649">
    <property type="entry name" value="Methyltransf_25"/>
    <property type="match status" value="1"/>
</dbReference>
<evidence type="ECO:0000256" key="10">
    <source>
        <dbReference type="SAM" id="Phobius"/>
    </source>
</evidence>
<evidence type="ECO:0000256" key="8">
    <source>
        <dbReference type="ARBA" id="ARBA00023128"/>
    </source>
</evidence>
<reference evidence="13" key="2">
    <citation type="submission" date="2012-08" db="EMBL/GenBank/DDBJ databases">
        <title>Genome sequence of Kazachstania naganishii.</title>
        <authorList>
            <person name="Gordon J.L."/>
            <person name="Armisen D."/>
            <person name="Proux-Wera E."/>
            <person name="OhEigeartaigh S.S."/>
            <person name="Byrne K.P."/>
            <person name="Wolfe K.H."/>
        </authorList>
    </citation>
    <scope>NUCLEOTIDE SEQUENCE [LARGE SCALE GENOMIC DNA]</scope>
    <source>
        <strain evidence="13">ATCC MYA-139 / BCRC 22969 / CBS 8797 / CCRC 22969 / KCTC 17520 / NBRC 10181 / NCYC 3082</strain>
    </source>
</reference>
<keyword evidence="5 10" id="KW-0812">Transmembrane</keyword>
<evidence type="ECO:0000256" key="1">
    <source>
        <dbReference type="ARBA" id="ARBA00004434"/>
    </source>
</evidence>
<keyword evidence="7 10" id="KW-1133">Transmembrane helix</keyword>
<dbReference type="InterPro" id="IPR050508">
    <property type="entry name" value="Methyltransf_Superfamily"/>
</dbReference>
<dbReference type="Proteomes" id="UP000006310">
    <property type="component" value="Chromosome 2"/>
</dbReference>
<gene>
    <name evidence="12" type="primary">KNAG0B01980</name>
    <name evidence="12" type="ordered locus">KNAG_0B01980</name>
</gene>
<comment type="similarity">
    <text evidence="2">Belongs to the methyltransferase superfamily. METL family.</text>
</comment>
<evidence type="ECO:0000256" key="4">
    <source>
        <dbReference type="ARBA" id="ARBA00022679"/>
    </source>
</evidence>
<dbReference type="GeneID" id="34524290"/>
<dbReference type="GO" id="GO:0032259">
    <property type="term" value="P:methylation"/>
    <property type="evidence" value="ECO:0007669"/>
    <property type="project" value="UniProtKB-KW"/>
</dbReference>
<evidence type="ECO:0000256" key="5">
    <source>
        <dbReference type="ARBA" id="ARBA00022692"/>
    </source>
</evidence>
<keyword evidence="9 10" id="KW-0472">Membrane</keyword>
<dbReference type="Gene3D" id="3.40.50.150">
    <property type="entry name" value="Vaccinia Virus protein VP39"/>
    <property type="match status" value="1"/>
</dbReference>
<keyword evidence="3" id="KW-0489">Methyltransferase</keyword>
<feature type="transmembrane region" description="Helical" evidence="10">
    <location>
        <begin position="96"/>
        <end position="112"/>
    </location>
</feature>
<protein>
    <recommendedName>
        <fullName evidence="11">Methyltransferase domain-containing protein</fullName>
    </recommendedName>
</protein>
<evidence type="ECO:0000313" key="13">
    <source>
        <dbReference type="Proteomes" id="UP000006310"/>
    </source>
</evidence>
<evidence type="ECO:0000313" key="12">
    <source>
        <dbReference type="EMBL" id="CCK68640.1"/>
    </source>
</evidence>
<dbReference type="OrthoDB" id="416496at2759"/>
<dbReference type="KEGG" id="kng:KNAG_0B01980"/>
<comment type="subcellular location">
    <subcellularLocation>
        <location evidence="1">Mitochondrion inner membrane</location>
        <topology evidence="1">Single-pass membrane protein</topology>
    </subcellularLocation>
</comment>
<dbReference type="PANTHER" id="PTHR42912">
    <property type="entry name" value="METHYLTRANSFERASE"/>
    <property type="match status" value="1"/>
</dbReference>
<dbReference type="SUPFAM" id="SSF53335">
    <property type="entry name" value="S-adenosyl-L-methionine-dependent methyltransferases"/>
    <property type="match status" value="1"/>
</dbReference>
<dbReference type="OMA" id="TWGCRWN"/>
<keyword evidence="13" id="KW-1185">Reference proteome</keyword>
<evidence type="ECO:0000256" key="2">
    <source>
        <dbReference type="ARBA" id="ARBA00009725"/>
    </source>
</evidence>
<dbReference type="CDD" id="cd02440">
    <property type="entry name" value="AdoMet_MTases"/>
    <property type="match status" value="1"/>
</dbReference>
<dbReference type="PANTHER" id="PTHR42912:SF83">
    <property type="entry name" value="METHYLTRANSFERASE TYPE 11 DOMAIN-CONTAINING PROTEIN"/>
    <property type="match status" value="1"/>
</dbReference>
<sequence length="437" mass="51150">MLKLKLRPSSLKLTVKNTLTTKQTSLITPTLCIRSTSTKSTPFVRRSDKTSTVKKLKTKEELAKEQFEELLKSPNRLIRWGAIARSEEFSKGMTKYLILMYVAFLIYGMFFMKKLYHKEKELEALEKKRDEGTINEYETLRIKELKGKLRRRDELKLEEYRKMQEQDGKENFDGIFLPNNDQNKQNKSILAPTDTTPFYDKKAEEYDSDINFEEKMIRMGKRRKWLMRHCHGDVLEVSCGTGRNIPYLNIDRVKSITFLDSSEPMMEKTNKKFRQKFPSYKNAAFVVGRAEDLPKLVSDRKRVKYDTIVEAFGICSHEDPVSALKNFGNLLKPDGRIVLLEHGRSEHHLINNILDKRAEKRLETWGCRWNLDIGEILDDSDLEIVEEKRTHMGTTWCIVAKRKGDVKKKDEIGFFEKYIGSSVKGRMQAFEKEDEKN</sequence>
<keyword evidence="6" id="KW-0999">Mitochondrion inner membrane</keyword>
<dbReference type="STRING" id="1071383.J7R1F4"/>
<feature type="domain" description="Methyltransferase" evidence="11">
    <location>
        <begin position="234"/>
        <end position="335"/>
    </location>
</feature>
<evidence type="ECO:0000256" key="3">
    <source>
        <dbReference type="ARBA" id="ARBA00022603"/>
    </source>
</evidence>
<name>J7R1F4_HUIN7</name>
<organism evidence="12 13">
    <name type="scientific">Huiozyma naganishii (strain ATCC MYA-139 / BCRC 22969 / CBS 8797 / KCTC 17520 / NBRC 10181 / NCYC 3082 / Yp74L-3)</name>
    <name type="common">Yeast</name>
    <name type="synonym">Kazachstania naganishii</name>
    <dbReference type="NCBI Taxonomy" id="1071383"/>
    <lineage>
        <taxon>Eukaryota</taxon>
        <taxon>Fungi</taxon>
        <taxon>Dikarya</taxon>
        <taxon>Ascomycota</taxon>
        <taxon>Saccharomycotina</taxon>
        <taxon>Saccharomycetes</taxon>
        <taxon>Saccharomycetales</taxon>
        <taxon>Saccharomycetaceae</taxon>
        <taxon>Huiozyma</taxon>
    </lineage>
</organism>
<dbReference type="InterPro" id="IPR041698">
    <property type="entry name" value="Methyltransf_25"/>
</dbReference>
<reference evidence="12 13" key="1">
    <citation type="journal article" date="2011" name="Proc. Natl. Acad. Sci. U.S.A.">
        <title>Evolutionary erosion of yeast sex chromosomes by mating-type switching accidents.</title>
        <authorList>
            <person name="Gordon J.L."/>
            <person name="Armisen D."/>
            <person name="Proux-Wera E."/>
            <person name="Oheigeartaigh S.S."/>
            <person name="Byrne K.P."/>
            <person name="Wolfe K.H."/>
        </authorList>
    </citation>
    <scope>NUCLEOTIDE SEQUENCE [LARGE SCALE GENOMIC DNA]</scope>
    <source>
        <strain evidence="13">ATCC MYA-139 / BCRC 22969 / CBS 8797 / CCRC 22969 / KCTC 17520 / NBRC 10181 / NCYC 3082</strain>
    </source>
</reference>
<keyword evidence="8" id="KW-0496">Mitochondrion</keyword>
<dbReference type="GO" id="GO:0008168">
    <property type="term" value="F:methyltransferase activity"/>
    <property type="evidence" value="ECO:0007669"/>
    <property type="project" value="UniProtKB-KW"/>
</dbReference>
<dbReference type="InterPro" id="IPR029063">
    <property type="entry name" value="SAM-dependent_MTases_sf"/>
</dbReference>
<evidence type="ECO:0000256" key="9">
    <source>
        <dbReference type="ARBA" id="ARBA00023136"/>
    </source>
</evidence>
<dbReference type="HOGENOM" id="CLU_665906_0_0_1"/>
<dbReference type="FunFam" id="3.40.50.150:FF:000371">
    <property type="entry name" value="Methyltransferase OMS1, mitochondrial"/>
    <property type="match status" value="1"/>
</dbReference>
<evidence type="ECO:0000256" key="6">
    <source>
        <dbReference type="ARBA" id="ARBA00022792"/>
    </source>
</evidence>
<dbReference type="eggNOG" id="KOG4300">
    <property type="taxonomic scope" value="Eukaryota"/>
</dbReference>